<dbReference type="EMBL" id="LAVV01003406">
    <property type="protein sequence ID" value="KNZ62161.1"/>
    <property type="molecule type" value="Genomic_DNA"/>
</dbReference>
<accession>A0A0L6VN06</accession>
<organism evidence="1 2">
    <name type="scientific">Puccinia sorghi</name>
    <dbReference type="NCBI Taxonomy" id="27349"/>
    <lineage>
        <taxon>Eukaryota</taxon>
        <taxon>Fungi</taxon>
        <taxon>Dikarya</taxon>
        <taxon>Basidiomycota</taxon>
        <taxon>Pucciniomycotina</taxon>
        <taxon>Pucciniomycetes</taxon>
        <taxon>Pucciniales</taxon>
        <taxon>Pucciniaceae</taxon>
        <taxon>Puccinia</taxon>
    </lineage>
</organism>
<sequence length="112" mass="12149">NLWVKLKDRIGEKMVVKWDEEVTSLVGIQICVTENGFCLQQPSLIRKLLSNDGSGMTVPTPLVDISLVSNPATVPDTVYLLHIGTLLYIAQGTRCGAYIGKRVAAGLSSCCR</sequence>
<dbReference type="AlphaFoldDB" id="A0A0L6VN06"/>
<evidence type="ECO:0000313" key="2">
    <source>
        <dbReference type="Proteomes" id="UP000037035"/>
    </source>
</evidence>
<evidence type="ECO:0000313" key="1">
    <source>
        <dbReference type="EMBL" id="KNZ62161.1"/>
    </source>
</evidence>
<dbReference type="OrthoDB" id="2515050at2759"/>
<protein>
    <submittedName>
        <fullName evidence="1">Uncharacterized protein</fullName>
    </submittedName>
</protein>
<dbReference type="VEuPathDB" id="FungiDB:VP01_13066g1"/>
<reference evidence="1 2" key="1">
    <citation type="submission" date="2015-08" db="EMBL/GenBank/DDBJ databases">
        <title>Next Generation Sequencing and Analysis of the Genome of Puccinia sorghi L Schw, the Causal Agent of Maize Common Rust.</title>
        <authorList>
            <person name="Rochi L."/>
            <person name="Burguener G."/>
            <person name="Darino M."/>
            <person name="Turjanski A."/>
            <person name="Kreff E."/>
            <person name="Dieguez M.J."/>
            <person name="Sacco F."/>
        </authorList>
    </citation>
    <scope>NUCLEOTIDE SEQUENCE [LARGE SCALE GENOMIC DNA]</scope>
    <source>
        <strain evidence="1 2">RO10H11247</strain>
    </source>
</reference>
<feature type="non-terminal residue" evidence="1">
    <location>
        <position position="1"/>
    </location>
</feature>
<proteinExistence type="predicted"/>
<name>A0A0L6VN06_9BASI</name>
<dbReference type="Proteomes" id="UP000037035">
    <property type="component" value="Unassembled WGS sequence"/>
</dbReference>
<gene>
    <name evidence="1" type="ORF">VP01_13066g1</name>
</gene>
<comment type="caution">
    <text evidence="1">The sequence shown here is derived from an EMBL/GenBank/DDBJ whole genome shotgun (WGS) entry which is preliminary data.</text>
</comment>
<keyword evidence="2" id="KW-1185">Reference proteome</keyword>